<dbReference type="PRINTS" id="PR00095">
    <property type="entry name" value="ANTSNTHASEI"/>
</dbReference>
<dbReference type="EMBL" id="QNRR01000009">
    <property type="protein sequence ID" value="RBP39717.1"/>
    <property type="molecule type" value="Genomic_DNA"/>
</dbReference>
<name>A0A366HBR9_9BACT</name>
<feature type="domain" description="Chorismate-utilising enzyme C-terminal" evidence="1">
    <location>
        <begin position="147"/>
        <end position="402"/>
    </location>
</feature>
<dbReference type="PANTHER" id="PTHR11236:SF9">
    <property type="entry name" value="ANTHRANILATE SYNTHASE COMPONENT 1"/>
    <property type="match status" value="1"/>
</dbReference>
<dbReference type="InterPro" id="IPR005801">
    <property type="entry name" value="ADC_synthase"/>
</dbReference>
<evidence type="ECO:0000259" key="1">
    <source>
        <dbReference type="Pfam" id="PF00425"/>
    </source>
</evidence>
<protein>
    <submittedName>
        <fullName evidence="2">Anthranilate/para-aminobenzoate synthase component I</fullName>
    </submittedName>
</protein>
<dbReference type="Pfam" id="PF00425">
    <property type="entry name" value="Chorismate_bind"/>
    <property type="match status" value="1"/>
</dbReference>
<dbReference type="RefSeq" id="WP_113960609.1">
    <property type="nucleotide sequence ID" value="NZ_QNRR01000009.1"/>
</dbReference>
<dbReference type="AlphaFoldDB" id="A0A366HBR9"/>
<sequence length="413" mass="44700">MPAGTTLPLQASSLLPPTELATRLHAAGGLVWLDTAVPDAASLSILASQPVEVLTGNIFRDAPVLRRVLQQYQQPHVPDLGAPSGGLFGWVGFDGQFIFGVYPECHVFQHGGGTWLDASAARVAASSSTVVRSMAGASLDMEPLMNKATFCGLVERAQQYIAAGDIYQVNLSYPWTGEWPADLDPLAFYLRLRDVSPAPFAAYLDLAGMQVCSASPECFLKMSGSHIVTRPIKGTRPRGQSRDADHQLANELMHSPKERAELVMITDLERNDIGRVCEYGSVQVTQLLHLERHAQVHHLVSTVEGTLRADVDQVEAFLACFPGGSISGAPKKRALEIIHELEPHERGLYTGAIGCFGFNGESQFSIAIRTAWREHGRMHFHTGAGIVADSDPAHEWEETRHKAAGLLAAAQGV</sequence>
<dbReference type="OrthoDB" id="9803598at2"/>
<comment type="caution">
    <text evidence="2">The sequence shown here is derived from an EMBL/GenBank/DDBJ whole genome shotgun (WGS) entry which is preliminary data.</text>
</comment>
<dbReference type="GO" id="GO:0000162">
    <property type="term" value="P:L-tryptophan biosynthetic process"/>
    <property type="evidence" value="ECO:0007669"/>
    <property type="project" value="TreeGrafter"/>
</dbReference>
<proteinExistence type="predicted"/>
<dbReference type="Proteomes" id="UP000253426">
    <property type="component" value="Unassembled WGS sequence"/>
</dbReference>
<dbReference type="SUPFAM" id="SSF56322">
    <property type="entry name" value="ADC synthase"/>
    <property type="match status" value="1"/>
</dbReference>
<dbReference type="InterPro" id="IPR019999">
    <property type="entry name" value="Anth_synth_I-like"/>
</dbReference>
<gene>
    <name evidence="2" type="ORF">DES53_109144</name>
</gene>
<dbReference type="InterPro" id="IPR015890">
    <property type="entry name" value="Chorismate_C"/>
</dbReference>
<reference evidence="2 3" key="1">
    <citation type="submission" date="2018-06" db="EMBL/GenBank/DDBJ databases">
        <title>Genomic Encyclopedia of Type Strains, Phase IV (KMG-IV): sequencing the most valuable type-strain genomes for metagenomic binning, comparative biology and taxonomic classification.</title>
        <authorList>
            <person name="Goeker M."/>
        </authorList>
    </citation>
    <scope>NUCLEOTIDE SEQUENCE [LARGE SCALE GENOMIC DNA]</scope>
    <source>
        <strain evidence="2 3">DSM 25532</strain>
    </source>
</reference>
<evidence type="ECO:0000313" key="3">
    <source>
        <dbReference type="Proteomes" id="UP000253426"/>
    </source>
</evidence>
<dbReference type="PANTHER" id="PTHR11236">
    <property type="entry name" value="AMINOBENZOATE/ANTHRANILATE SYNTHASE"/>
    <property type="match status" value="1"/>
</dbReference>
<evidence type="ECO:0000313" key="2">
    <source>
        <dbReference type="EMBL" id="RBP39717.1"/>
    </source>
</evidence>
<organism evidence="2 3">
    <name type="scientific">Roseimicrobium gellanilyticum</name>
    <dbReference type="NCBI Taxonomy" id="748857"/>
    <lineage>
        <taxon>Bacteria</taxon>
        <taxon>Pseudomonadati</taxon>
        <taxon>Verrucomicrobiota</taxon>
        <taxon>Verrucomicrobiia</taxon>
        <taxon>Verrucomicrobiales</taxon>
        <taxon>Verrucomicrobiaceae</taxon>
        <taxon>Roseimicrobium</taxon>
    </lineage>
</organism>
<accession>A0A366HBR9</accession>
<dbReference type="Gene3D" id="3.60.120.10">
    <property type="entry name" value="Anthranilate synthase"/>
    <property type="match status" value="1"/>
</dbReference>
<keyword evidence="3" id="KW-1185">Reference proteome</keyword>